<gene>
    <name evidence="1" type="ORF">J2753_002569</name>
</gene>
<reference evidence="1" key="1">
    <citation type="submission" date="2021-03" db="EMBL/GenBank/DDBJ databases">
        <title>Genomic Encyclopedia of Type Strains, Phase IV (KMG-IV): sequencing the most valuable type-strain genomes for metagenomic binning, comparative biology and taxonomic classification.</title>
        <authorList>
            <person name="Goeker M."/>
        </authorList>
    </citation>
    <scope>NUCLEOTIDE SEQUENCE</scope>
    <source>
        <strain evidence="1">DSM 26232</strain>
    </source>
</reference>
<protein>
    <submittedName>
        <fullName evidence="1">Nitrate/TMAO reductase-like tetraheme cytochrome c subunit</fullName>
    </submittedName>
</protein>
<accession>A0A8T4GYG5</accession>
<organism evidence="1 2">
    <name type="scientific">Halolamina salifodinae</name>
    <dbReference type="NCBI Taxonomy" id="1202767"/>
    <lineage>
        <taxon>Archaea</taxon>
        <taxon>Methanobacteriati</taxon>
        <taxon>Methanobacteriota</taxon>
        <taxon>Stenosarchaea group</taxon>
        <taxon>Halobacteria</taxon>
        <taxon>Halobacteriales</taxon>
        <taxon>Haloferacaceae</taxon>
    </lineage>
</organism>
<keyword evidence="2" id="KW-1185">Reference proteome</keyword>
<name>A0A8T4GYG5_9EURY</name>
<dbReference type="AlphaFoldDB" id="A0A8T4GYG5"/>
<dbReference type="EMBL" id="JAGGLC010000005">
    <property type="protein sequence ID" value="MBP1988059.1"/>
    <property type="molecule type" value="Genomic_DNA"/>
</dbReference>
<comment type="caution">
    <text evidence="1">The sequence shown here is derived from an EMBL/GenBank/DDBJ whole genome shotgun (WGS) entry which is preliminary data.</text>
</comment>
<evidence type="ECO:0000313" key="2">
    <source>
        <dbReference type="Proteomes" id="UP000823736"/>
    </source>
</evidence>
<evidence type="ECO:0000313" key="1">
    <source>
        <dbReference type="EMBL" id="MBP1988059.1"/>
    </source>
</evidence>
<proteinExistence type="predicted"/>
<dbReference type="Proteomes" id="UP000823736">
    <property type="component" value="Unassembled WGS sequence"/>
</dbReference>
<sequence>MENLSLLCRNCHVWHHNQTDTAEAPVEITEEDKTKLLP</sequence>